<keyword evidence="8" id="KW-1185">Reference proteome</keyword>
<accession>A0ABW4ZB63</accession>
<dbReference type="InterPro" id="IPR050953">
    <property type="entry name" value="N4_N6_ade-DNA_methylase"/>
</dbReference>
<keyword evidence="3" id="KW-0808">Transferase</keyword>
<sequence>MNKQEAETISQDTFSGGFDETQFTAFISNLFKDYERRNNEVRGNYIKEAFKPFVSHYKRIGKYIDAEGNVIDTIIVHLKRGSSLERARTAQRNFVAEYLKTRDKDAALVAFLSPDSSDWRLSLVKFETSFHHDEEKGKLKMVSETTPAKRWSFLIGENEGKHTVTSRFLDFLQSDVSPNLAELEAAFDVETVSKEFFEKYKELFFKMKDALDALIEGDESIKQDFEAKEISTANFAEKTMGQLSFLYFLQKKGWFGVKPNEAWGTGSKGFLKELFKDRHKYPVHHELGTNFFDDILEPLFYSALAQDRGEAAMYDRLNCRMPFLNGGLFEPMHDYSWETTHVRLPDDLFSNENKTKDGDTGDGILDVFDRYNFTVNESEPLEKEVAVDPEMLGKVFERIVARKQNDKFYTPRPIVHYMSQQCLIQYLSDSFRTQTQVSHSDFEFLILHGSRIIENDRIFFEKQEQIKRGEIKSTDYKLLMPGALSALAEEVDTALANIKVCDPAVGSGAFPLGMLNEIVQARAALAVHKKVPIDYYELKKHTILHSIYGVDLDGGAVEIAKLRLWLSLVVEEDEPHPLPNLEFKIAQGNSLLSKYEGITLFDETILETSEHLKERLSTVKAKIKNVQSQINAIELSDGHSSQRSNEDKLSLEHLKRQLAMRVHLRSCSLSISDLRLLRSI</sequence>
<dbReference type="Proteomes" id="UP001597389">
    <property type="component" value="Unassembled WGS sequence"/>
</dbReference>
<keyword evidence="4" id="KW-0949">S-adenosyl-L-methionine</keyword>
<proteinExistence type="predicted"/>
<keyword evidence="2 7" id="KW-0489">Methyltransferase</keyword>
<dbReference type="RefSeq" id="WP_377178055.1">
    <property type="nucleotide sequence ID" value="NZ_JBHUJB010000036.1"/>
</dbReference>
<evidence type="ECO:0000259" key="6">
    <source>
        <dbReference type="Pfam" id="PF07669"/>
    </source>
</evidence>
<dbReference type="GO" id="GO:0008168">
    <property type="term" value="F:methyltransferase activity"/>
    <property type="evidence" value="ECO:0007669"/>
    <property type="project" value="UniProtKB-KW"/>
</dbReference>
<evidence type="ECO:0000256" key="3">
    <source>
        <dbReference type="ARBA" id="ARBA00022679"/>
    </source>
</evidence>
<evidence type="ECO:0000313" key="8">
    <source>
        <dbReference type="Proteomes" id="UP001597389"/>
    </source>
</evidence>
<comment type="caution">
    <text evidence="7">The sequence shown here is derived from an EMBL/GenBank/DDBJ whole genome shotgun (WGS) entry which is preliminary data.</text>
</comment>
<evidence type="ECO:0000256" key="1">
    <source>
        <dbReference type="ARBA" id="ARBA00011900"/>
    </source>
</evidence>
<feature type="domain" description="Type II methyltransferase M.TaqI-like" evidence="6">
    <location>
        <begin position="546"/>
        <end position="614"/>
    </location>
</feature>
<dbReference type="InterPro" id="IPR029063">
    <property type="entry name" value="SAM-dependent_MTases_sf"/>
</dbReference>
<feature type="non-terminal residue" evidence="7">
    <location>
        <position position="680"/>
    </location>
</feature>
<evidence type="ECO:0000256" key="4">
    <source>
        <dbReference type="ARBA" id="ARBA00022691"/>
    </source>
</evidence>
<dbReference type="SUPFAM" id="SSF53335">
    <property type="entry name" value="S-adenosyl-L-methionine-dependent methyltransferases"/>
    <property type="match status" value="1"/>
</dbReference>
<dbReference type="EC" id="2.1.1.72" evidence="1"/>
<dbReference type="EMBL" id="JBHUJB010000036">
    <property type="protein sequence ID" value="MFD2159107.1"/>
    <property type="molecule type" value="Genomic_DNA"/>
</dbReference>
<reference evidence="8" key="1">
    <citation type="journal article" date="2019" name="Int. J. Syst. Evol. Microbiol.">
        <title>The Global Catalogue of Microorganisms (GCM) 10K type strain sequencing project: providing services to taxonomists for standard genome sequencing and annotation.</title>
        <authorList>
            <consortium name="The Broad Institute Genomics Platform"/>
            <consortium name="The Broad Institute Genome Sequencing Center for Infectious Disease"/>
            <person name="Wu L."/>
            <person name="Ma J."/>
        </authorList>
    </citation>
    <scope>NUCLEOTIDE SEQUENCE [LARGE SCALE GENOMIC DNA]</scope>
    <source>
        <strain evidence="8">CCUG 57942</strain>
    </source>
</reference>
<gene>
    <name evidence="7" type="ORF">ACFSW8_09375</name>
</gene>
<dbReference type="PANTHER" id="PTHR33841">
    <property type="entry name" value="DNA METHYLTRANSFERASE YEEA-RELATED"/>
    <property type="match status" value="1"/>
</dbReference>
<comment type="catalytic activity">
    <reaction evidence="5">
        <text>a 2'-deoxyadenosine in DNA + S-adenosyl-L-methionine = an N(6)-methyl-2'-deoxyadenosine in DNA + S-adenosyl-L-homocysteine + H(+)</text>
        <dbReference type="Rhea" id="RHEA:15197"/>
        <dbReference type="Rhea" id="RHEA-COMP:12418"/>
        <dbReference type="Rhea" id="RHEA-COMP:12419"/>
        <dbReference type="ChEBI" id="CHEBI:15378"/>
        <dbReference type="ChEBI" id="CHEBI:57856"/>
        <dbReference type="ChEBI" id="CHEBI:59789"/>
        <dbReference type="ChEBI" id="CHEBI:90615"/>
        <dbReference type="ChEBI" id="CHEBI:90616"/>
        <dbReference type="EC" id="2.1.1.72"/>
    </reaction>
</comment>
<dbReference type="InterPro" id="IPR011639">
    <property type="entry name" value="MethylTrfase_TaqI-like_dom"/>
</dbReference>
<evidence type="ECO:0000313" key="7">
    <source>
        <dbReference type="EMBL" id="MFD2159107.1"/>
    </source>
</evidence>
<protein>
    <recommendedName>
        <fullName evidence="1">site-specific DNA-methyltransferase (adenine-specific)</fullName>
        <ecNumber evidence="1">2.1.1.72</ecNumber>
    </recommendedName>
</protein>
<dbReference type="Gene3D" id="3.40.50.150">
    <property type="entry name" value="Vaccinia Virus protein VP39"/>
    <property type="match status" value="1"/>
</dbReference>
<dbReference type="PANTHER" id="PTHR33841:SF1">
    <property type="entry name" value="DNA METHYLTRANSFERASE A"/>
    <property type="match status" value="1"/>
</dbReference>
<organism evidence="7 8">
    <name type="scientific">Rubritalea tangerina</name>
    <dbReference type="NCBI Taxonomy" id="430798"/>
    <lineage>
        <taxon>Bacteria</taxon>
        <taxon>Pseudomonadati</taxon>
        <taxon>Verrucomicrobiota</taxon>
        <taxon>Verrucomicrobiia</taxon>
        <taxon>Verrucomicrobiales</taxon>
        <taxon>Rubritaleaceae</taxon>
        <taxon>Rubritalea</taxon>
    </lineage>
</organism>
<evidence type="ECO:0000256" key="2">
    <source>
        <dbReference type="ARBA" id="ARBA00022603"/>
    </source>
</evidence>
<name>A0ABW4ZB63_9BACT</name>
<dbReference type="GO" id="GO:0032259">
    <property type="term" value="P:methylation"/>
    <property type="evidence" value="ECO:0007669"/>
    <property type="project" value="UniProtKB-KW"/>
</dbReference>
<dbReference type="Pfam" id="PF07669">
    <property type="entry name" value="Eco57I"/>
    <property type="match status" value="1"/>
</dbReference>
<evidence type="ECO:0000256" key="5">
    <source>
        <dbReference type="ARBA" id="ARBA00047942"/>
    </source>
</evidence>